<evidence type="ECO:0000313" key="1">
    <source>
        <dbReference type="EMBL" id="MED6261603.1"/>
    </source>
</evidence>
<dbReference type="Proteomes" id="UP001345963">
    <property type="component" value="Unassembled WGS sequence"/>
</dbReference>
<reference evidence="1 2" key="1">
    <citation type="submission" date="2021-07" db="EMBL/GenBank/DDBJ databases">
        <authorList>
            <person name="Palmer J.M."/>
        </authorList>
    </citation>
    <scope>NUCLEOTIDE SEQUENCE [LARGE SCALE GENOMIC DNA]</scope>
    <source>
        <strain evidence="1 2">AT_MEX2019</strain>
        <tissue evidence="1">Muscle</tissue>
    </source>
</reference>
<dbReference type="EMBL" id="JAHUTI010090371">
    <property type="protein sequence ID" value="MED6261603.1"/>
    <property type="molecule type" value="Genomic_DNA"/>
</dbReference>
<name>A0ABU7CF95_9TELE</name>
<comment type="caution">
    <text evidence="1">The sequence shown here is derived from an EMBL/GenBank/DDBJ whole genome shotgun (WGS) entry which is preliminary data.</text>
</comment>
<organism evidence="1 2">
    <name type="scientific">Ataeniobius toweri</name>
    <dbReference type="NCBI Taxonomy" id="208326"/>
    <lineage>
        <taxon>Eukaryota</taxon>
        <taxon>Metazoa</taxon>
        <taxon>Chordata</taxon>
        <taxon>Craniata</taxon>
        <taxon>Vertebrata</taxon>
        <taxon>Euteleostomi</taxon>
        <taxon>Actinopterygii</taxon>
        <taxon>Neopterygii</taxon>
        <taxon>Teleostei</taxon>
        <taxon>Neoteleostei</taxon>
        <taxon>Acanthomorphata</taxon>
        <taxon>Ovalentaria</taxon>
        <taxon>Atherinomorphae</taxon>
        <taxon>Cyprinodontiformes</taxon>
        <taxon>Goodeidae</taxon>
        <taxon>Ataeniobius</taxon>
    </lineage>
</organism>
<accession>A0ABU7CF95</accession>
<keyword evidence="2" id="KW-1185">Reference proteome</keyword>
<proteinExistence type="predicted"/>
<gene>
    <name evidence="1" type="ORF">ATANTOWER_007414</name>
</gene>
<protein>
    <submittedName>
        <fullName evidence="1">Uncharacterized protein</fullName>
    </submittedName>
</protein>
<sequence length="104" mass="12151">MMGVLDFPPVRYLVSSRLQVFQRTYSDKLQLAAFWLPCWGILQRTLLTLRRAHHPKCPHQWHTYLTYLTQRLSTWPRSIICRQYSSLPDTATFLPPGGSSAFNL</sequence>
<evidence type="ECO:0000313" key="2">
    <source>
        <dbReference type="Proteomes" id="UP001345963"/>
    </source>
</evidence>
<feature type="non-terminal residue" evidence="1">
    <location>
        <position position="104"/>
    </location>
</feature>